<evidence type="ECO:0000256" key="4">
    <source>
        <dbReference type="ARBA" id="ARBA00023002"/>
    </source>
</evidence>
<dbReference type="Proteomes" id="UP001205531">
    <property type="component" value="Unassembled WGS sequence"/>
</dbReference>
<dbReference type="GO" id="GO:0016491">
    <property type="term" value="F:oxidoreductase activity"/>
    <property type="evidence" value="ECO:0007669"/>
    <property type="project" value="UniProtKB-KW"/>
</dbReference>
<comment type="cofactor">
    <cofactor evidence="1">
        <name>NAD(+)</name>
        <dbReference type="ChEBI" id="CHEBI:57540"/>
    </cofactor>
</comment>
<evidence type="ECO:0000259" key="6">
    <source>
        <dbReference type="Pfam" id="PF01408"/>
    </source>
</evidence>
<dbReference type="Pfam" id="PF01408">
    <property type="entry name" value="GFO_IDH_MocA"/>
    <property type="match status" value="1"/>
</dbReference>
<dbReference type="PANTHER" id="PTHR43818">
    <property type="entry name" value="BCDNA.GH03377"/>
    <property type="match status" value="1"/>
</dbReference>
<evidence type="ECO:0000256" key="5">
    <source>
        <dbReference type="ARBA" id="ARBA00023295"/>
    </source>
</evidence>
<feature type="domain" description="Gfo/Idh/MocA-like oxidoreductase N-terminal" evidence="6">
    <location>
        <begin position="4"/>
        <end position="94"/>
    </location>
</feature>
<evidence type="ECO:0000259" key="7">
    <source>
        <dbReference type="Pfam" id="PF21252"/>
    </source>
</evidence>
<comment type="similarity">
    <text evidence="2">Belongs to the Gfo/Idh/MocA family. Glycosyl hydrolase 109 subfamily.</text>
</comment>
<evidence type="ECO:0000313" key="8">
    <source>
        <dbReference type="EMBL" id="MCP9564512.1"/>
    </source>
</evidence>
<organism evidence="8 9">
    <name type="scientific">Segatella copri</name>
    <dbReference type="NCBI Taxonomy" id="165179"/>
    <lineage>
        <taxon>Bacteria</taxon>
        <taxon>Pseudomonadati</taxon>
        <taxon>Bacteroidota</taxon>
        <taxon>Bacteroidia</taxon>
        <taxon>Bacteroidales</taxon>
        <taxon>Prevotellaceae</taxon>
        <taxon>Segatella</taxon>
    </lineage>
</organism>
<dbReference type="AlphaFoldDB" id="A0AAW5IIW4"/>
<dbReference type="InterPro" id="IPR000683">
    <property type="entry name" value="Gfo/Idh/MocA-like_OxRdtase_N"/>
</dbReference>
<dbReference type="InterPro" id="IPR050463">
    <property type="entry name" value="Gfo/Idh/MocA_oxidrdct_glycsds"/>
</dbReference>
<keyword evidence="4" id="KW-0560">Oxidoreductase</keyword>
<dbReference type="Gene3D" id="3.30.360.10">
    <property type="entry name" value="Dihydrodipicolinate Reductase, domain 2"/>
    <property type="match status" value="1"/>
</dbReference>
<feature type="domain" description="Glycosyl hydrolase 109 C-terminal" evidence="7">
    <location>
        <begin position="131"/>
        <end position="296"/>
    </location>
</feature>
<dbReference type="PANTHER" id="PTHR43818:SF11">
    <property type="entry name" value="BCDNA.GH03377"/>
    <property type="match status" value="1"/>
</dbReference>
<evidence type="ECO:0000256" key="2">
    <source>
        <dbReference type="ARBA" id="ARBA00009329"/>
    </source>
</evidence>
<evidence type="ECO:0000256" key="1">
    <source>
        <dbReference type="ARBA" id="ARBA00001911"/>
    </source>
</evidence>
<gene>
    <name evidence="8" type="ORF">NNC64_08065</name>
</gene>
<dbReference type="InterPro" id="IPR049303">
    <property type="entry name" value="Glyco_hydro_109_C"/>
</dbReference>
<name>A0AAW5IIW4_9BACT</name>
<dbReference type="GO" id="GO:0000166">
    <property type="term" value="F:nucleotide binding"/>
    <property type="evidence" value="ECO:0007669"/>
    <property type="project" value="InterPro"/>
</dbReference>
<proteinExistence type="inferred from homology"/>
<dbReference type="RefSeq" id="WP_254951461.1">
    <property type="nucleotide sequence ID" value="NZ_JANDWY010000009.1"/>
</dbReference>
<sequence>MKHIKTALIGFGYRGKQLLRLLRTIESYEIVGIADINGCGDSESPGASFYQGEEAYKMMLDEQQPNLVFITTPWHLHITHATECILRNCHVALEIKGGLCQDEYAPLQEIAQQKGVKVFPLENTLFMREILAVKRMVDEGALGEIIYMRGGYRHDLRKLLLDDNGVLGGRKGTESVWRSRFYSHHNADIYPTHGLGPLCMILGIGKTDHLAWLTSFATKAVGLRQHMSEDDNTSITLGDIISTQIETHGGTLISLTHDTTLPRPRSLDFEVQGSLGIWDGVNRRIYLEEMNSETWQDDHAILALYESREWQLWGEKALKHDSHHQGMDYIMLKSVAADILAGAQHPAETKESVQHPAETIAEIHYPATLNDLALWTSVTLLSEISIREHRRVAFRNIKNIGDNE</sequence>
<evidence type="ECO:0000256" key="3">
    <source>
        <dbReference type="ARBA" id="ARBA00022801"/>
    </source>
</evidence>
<dbReference type="SUPFAM" id="SSF51735">
    <property type="entry name" value="NAD(P)-binding Rossmann-fold domains"/>
    <property type="match status" value="1"/>
</dbReference>
<accession>A0AAW5IIW4</accession>
<reference evidence="8" key="1">
    <citation type="submission" date="2022-07" db="EMBL/GenBank/DDBJ databases">
        <title>Prevotella copri.</title>
        <authorList>
            <person name="Yang C."/>
        </authorList>
    </citation>
    <scope>NUCLEOTIDE SEQUENCE</scope>
    <source>
        <strain evidence="8">HF2107</strain>
    </source>
</reference>
<keyword evidence="3" id="KW-0378">Hydrolase</keyword>
<dbReference type="Pfam" id="PF21252">
    <property type="entry name" value="Glyco_hydro_109_C"/>
    <property type="match status" value="1"/>
</dbReference>
<evidence type="ECO:0000313" key="9">
    <source>
        <dbReference type="Proteomes" id="UP001205531"/>
    </source>
</evidence>
<protein>
    <submittedName>
        <fullName evidence="8">Gfo/Idh/MocA family oxidoreductase</fullName>
    </submittedName>
</protein>
<dbReference type="GO" id="GO:0016798">
    <property type="term" value="F:hydrolase activity, acting on glycosyl bonds"/>
    <property type="evidence" value="ECO:0007669"/>
    <property type="project" value="UniProtKB-KW"/>
</dbReference>
<dbReference type="InterPro" id="IPR036291">
    <property type="entry name" value="NAD(P)-bd_dom_sf"/>
</dbReference>
<comment type="caution">
    <text evidence="8">The sequence shown here is derived from an EMBL/GenBank/DDBJ whole genome shotgun (WGS) entry which is preliminary data.</text>
</comment>
<dbReference type="SUPFAM" id="SSF55347">
    <property type="entry name" value="Glyceraldehyde-3-phosphate dehydrogenase-like, C-terminal domain"/>
    <property type="match status" value="1"/>
</dbReference>
<keyword evidence="5" id="KW-0326">Glycosidase</keyword>
<dbReference type="Gene3D" id="3.40.50.720">
    <property type="entry name" value="NAD(P)-binding Rossmann-like Domain"/>
    <property type="match status" value="1"/>
</dbReference>
<dbReference type="EMBL" id="JANDWZ010000015">
    <property type="protein sequence ID" value="MCP9564512.1"/>
    <property type="molecule type" value="Genomic_DNA"/>
</dbReference>